<dbReference type="Proteomes" id="UP001205861">
    <property type="component" value="Unassembled WGS sequence"/>
</dbReference>
<dbReference type="EMBL" id="JANUGV010000002">
    <property type="protein sequence ID" value="MCS0608950.1"/>
    <property type="molecule type" value="Genomic_DNA"/>
</dbReference>
<dbReference type="PANTHER" id="PTHR34821">
    <property type="entry name" value="INNER MEMBRANE PROTEIN YDCZ"/>
    <property type="match status" value="1"/>
</dbReference>
<evidence type="ECO:0000313" key="3">
    <source>
        <dbReference type="EMBL" id="MCS0608950.1"/>
    </source>
</evidence>
<evidence type="ECO:0000256" key="2">
    <source>
        <dbReference type="SAM" id="SignalP"/>
    </source>
</evidence>
<name>A0ABT2BKB3_9BURK</name>
<keyword evidence="2" id="KW-0732">Signal</keyword>
<keyword evidence="1" id="KW-1133">Transmembrane helix</keyword>
<comment type="caution">
    <text evidence="3">The sequence shown here is derived from an EMBL/GenBank/DDBJ whole genome shotgun (WGS) entry which is preliminary data.</text>
</comment>
<keyword evidence="1" id="KW-0472">Membrane</keyword>
<evidence type="ECO:0000256" key="1">
    <source>
        <dbReference type="SAM" id="Phobius"/>
    </source>
</evidence>
<evidence type="ECO:0000313" key="4">
    <source>
        <dbReference type="Proteomes" id="UP001205861"/>
    </source>
</evidence>
<protein>
    <submittedName>
        <fullName evidence="3">DMT family transporter</fullName>
    </submittedName>
</protein>
<dbReference type="PANTHER" id="PTHR34821:SF2">
    <property type="entry name" value="INNER MEMBRANE PROTEIN YDCZ"/>
    <property type="match status" value="1"/>
</dbReference>
<reference evidence="3 4" key="1">
    <citation type="submission" date="2022-08" db="EMBL/GenBank/DDBJ databases">
        <title>Reclassification of Massilia species as members of the genera Telluria, Duganella, Pseudoduganella, Mokoshia gen. nov. and Zemynaea gen. nov. using orthogonal and non-orthogonal genome-based approaches.</title>
        <authorList>
            <person name="Bowman J.P."/>
        </authorList>
    </citation>
    <scope>NUCLEOTIDE SEQUENCE [LARGE SCALE GENOMIC DNA]</scope>
    <source>
        <strain evidence="3 4">JCM 31607</strain>
    </source>
</reference>
<dbReference type="RefSeq" id="WP_258856739.1">
    <property type="nucleotide sequence ID" value="NZ_JANUGV010000002.1"/>
</dbReference>
<feature type="transmembrane region" description="Helical" evidence="1">
    <location>
        <begin position="126"/>
        <end position="145"/>
    </location>
</feature>
<feature type="transmembrane region" description="Helical" evidence="1">
    <location>
        <begin position="68"/>
        <end position="87"/>
    </location>
</feature>
<proteinExistence type="predicted"/>
<gene>
    <name evidence="3" type="ORF">NX773_12315</name>
</gene>
<accession>A0ABT2BKB3</accession>
<feature type="signal peptide" evidence="2">
    <location>
        <begin position="1"/>
        <end position="17"/>
    </location>
</feature>
<feature type="transmembrane region" description="Helical" evidence="1">
    <location>
        <begin position="33"/>
        <end position="56"/>
    </location>
</feature>
<dbReference type="InterPro" id="IPR006750">
    <property type="entry name" value="YdcZ"/>
</dbReference>
<dbReference type="Pfam" id="PF04657">
    <property type="entry name" value="DMT_YdcZ"/>
    <property type="match status" value="1"/>
</dbReference>
<feature type="transmembrane region" description="Helical" evidence="1">
    <location>
        <begin position="93"/>
        <end position="114"/>
    </location>
</feature>
<sequence>MLFLMALCVGVAISVQAAVNGQLALGLGADSVLAALVSFSVGTVALALLVVLRGGAPGTLALMAGQPLWKYAGGLLGASFVFGSVYLAPRIGLLNLVVLVIAAQLLTSMAIDQFGLIHMAVRRVSGVRMLGALVMVAGVATVLFGDRVVAAMSR</sequence>
<organism evidence="3 4">
    <name type="scientific">Massilia solisilvae</name>
    <dbReference type="NCBI Taxonomy" id="1811225"/>
    <lineage>
        <taxon>Bacteria</taxon>
        <taxon>Pseudomonadati</taxon>
        <taxon>Pseudomonadota</taxon>
        <taxon>Betaproteobacteria</taxon>
        <taxon>Burkholderiales</taxon>
        <taxon>Oxalobacteraceae</taxon>
        <taxon>Telluria group</taxon>
        <taxon>Massilia</taxon>
    </lineage>
</organism>
<keyword evidence="4" id="KW-1185">Reference proteome</keyword>
<feature type="chain" id="PRO_5046467607" evidence="2">
    <location>
        <begin position="18"/>
        <end position="154"/>
    </location>
</feature>
<keyword evidence="1" id="KW-0812">Transmembrane</keyword>